<proteinExistence type="predicted"/>
<feature type="transmembrane region" description="Helical" evidence="1">
    <location>
        <begin position="70"/>
        <end position="92"/>
    </location>
</feature>
<keyword evidence="1" id="KW-0472">Membrane</keyword>
<dbReference type="OrthoDB" id="5297075at2"/>
<evidence type="ECO:0000313" key="3">
    <source>
        <dbReference type="Proteomes" id="UP000231637"/>
    </source>
</evidence>
<name>A0A2K8L4U9_9PROT</name>
<dbReference type="AlphaFoldDB" id="A0A2K8L4U9"/>
<dbReference type="RefSeq" id="WP_100265634.1">
    <property type="nucleotide sequence ID" value="NZ_CP018800.1"/>
</dbReference>
<feature type="transmembrane region" description="Helical" evidence="1">
    <location>
        <begin position="38"/>
        <end position="58"/>
    </location>
</feature>
<sequence>MDMAIISGIFLGSAGIVALLILLMTFDKDYLKKLAIMAAVMFVSPLLITLVGNSLAWFDLQLIEIITLRQGALSILIAAAYGVIAGVILNYIKIEIATLWRNRVKLEK</sequence>
<accession>A0A2K8L4U9</accession>
<keyword evidence="1" id="KW-0812">Transmembrane</keyword>
<keyword evidence="3" id="KW-1185">Reference proteome</keyword>
<dbReference type="EMBL" id="CP018800">
    <property type="protein sequence ID" value="ATX82263.1"/>
    <property type="molecule type" value="Genomic_DNA"/>
</dbReference>
<evidence type="ECO:0000313" key="2">
    <source>
        <dbReference type="EMBL" id="ATX82263.1"/>
    </source>
</evidence>
<feature type="transmembrane region" description="Helical" evidence="1">
    <location>
        <begin position="6"/>
        <end position="26"/>
    </location>
</feature>
<dbReference type="Proteomes" id="UP000231637">
    <property type="component" value="Chromosome"/>
</dbReference>
<evidence type="ECO:0000256" key="1">
    <source>
        <dbReference type="SAM" id="Phobius"/>
    </source>
</evidence>
<organism evidence="2 3">
    <name type="scientific">Mariprofundus ferrinatatus</name>
    <dbReference type="NCBI Taxonomy" id="1921087"/>
    <lineage>
        <taxon>Bacteria</taxon>
        <taxon>Pseudomonadati</taxon>
        <taxon>Pseudomonadota</taxon>
        <taxon>Candidatius Mariprofundia</taxon>
        <taxon>Mariprofundales</taxon>
        <taxon>Mariprofundaceae</taxon>
        <taxon>Mariprofundus</taxon>
    </lineage>
</organism>
<keyword evidence="1" id="KW-1133">Transmembrane helix</keyword>
<gene>
    <name evidence="2" type="ORF">Ga0123462_1400</name>
</gene>
<reference evidence="2 3" key="1">
    <citation type="submission" date="2016-12" db="EMBL/GenBank/DDBJ databases">
        <title>Isolation and genomic insights into novel planktonic Zetaproteobacteria from stratified waters of the Chesapeake Bay.</title>
        <authorList>
            <person name="McAllister S.M."/>
            <person name="Kato S."/>
            <person name="Chan C.S."/>
            <person name="Chiu B.K."/>
            <person name="Field E.K."/>
        </authorList>
    </citation>
    <scope>NUCLEOTIDE SEQUENCE [LARGE SCALE GENOMIC DNA]</scope>
    <source>
        <strain evidence="2 3">CP-8</strain>
    </source>
</reference>
<protein>
    <submittedName>
        <fullName evidence="2">Uncharacterized protein</fullName>
    </submittedName>
</protein>
<dbReference type="KEGG" id="mfn:Ga0123462_1400"/>